<evidence type="ECO:0000313" key="1">
    <source>
        <dbReference type="EMBL" id="AEU38868.1"/>
    </source>
</evidence>
<protein>
    <submittedName>
        <fullName evidence="1">Uncharacterized protein</fullName>
    </submittedName>
</protein>
<dbReference type="HOGENOM" id="CLU_2069796_0_0_0"/>
<keyword evidence="2" id="KW-1185">Reference proteome</keyword>
<dbReference type="Proteomes" id="UP000007113">
    <property type="component" value="Chromosome"/>
</dbReference>
<dbReference type="OrthoDB" id="6058222at2"/>
<accession>G8NVW5</accession>
<organism evidence="1 2">
    <name type="scientific">Granulicella mallensis (strain ATCC BAA-1857 / DSM 23137 / MP5ACTX8)</name>
    <dbReference type="NCBI Taxonomy" id="682795"/>
    <lineage>
        <taxon>Bacteria</taxon>
        <taxon>Pseudomonadati</taxon>
        <taxon>Acidobacteriota</taxon>
        <taxon>Terriglobia</taxon>
        <taxon>Terriglobales</taxon>
        <taxon>Acidobacteriaceae</taxon>
        <taxon>Granulicella</taxon>
    </lineage>
</organism>
<reference evidence="1 2" key="1">
    <citation type="submission" date="2011-11" db="EMBL/GenBank/DDBJ databases">
        <title>Complete sequence of Granulicella mallensis MP5ACTX8.</title>
        <authorList>
            <consortium name="US DOE Joint Genome Institute"/>
            <person name="Lucas S."/>
            <person name="Copeland A."/>
            <person name="Lapidus A."/>
            <person name="Cheng J.-F."/>
            <person name="Goodwin L."/>
            <person name="Pitluck S."/>
            <person name="Peters L."/>
            <person name="Lu M."/>
            <person name="Detter J.C."/>
            <person name="Han C."/>
            <person name="Tapia R."/>
            <person name="Land M."/>
            <person name="Hauser L."/>
            <person name="Kyrpides N."/>
            <person name="Ivanova N."/>
            <person name="Mikhailova N."/>
            <person name="Pagani I."/>
            <person name="Rawat S."/>
            <person name="Mannisto M."/>
            <person name="Haggblom M."/>
            <person name="Woyke T."/>
        </authorList>
    </citation>
    <scope>NUCLEOTIDE SEQUENCE [LARGE SCALE GENOMIC DNA]</scope>
    <source>
        <strain evidence="2">ATCC BAA-1857 / DSM 23137 / MP5ACTX8</strain>
    </source>
</reference>
<sequence length="118" mass="13556">MDEVIQGIEENDVACIALGIDFAEEDARFPFGATLKSNTARALRRSNLTEVQKSRLRERISTMLVSGVIPREMREYVKLLRTVGVGEHWPRLDREIPRDNPYAMRYYKTLRATEGLSV</sequence>
<dbReference type="RefSeq" id="WP_014267739.1">
    <property type="nucleotide sequence ID" value="NC_016631.1"/>
</dbReference>
<proteinExistence type="predicted"/>
<gene>
    <name evidence="1" type="ordered locus">AciX8_4598</name>
</gene>
<evidence type="ECO:0000313" key="2">
    <source>
        <dbReference type="Proteomes" id="UP000007113"/>
    </source>
</evidence>
<dbReference type="AlphaFoldDB" id="G8NVW5"/>
<dbReference type="EMBL" id="CP003130">
    <property type="protein sequence ID" value="AEU38868.1"/>
    <property type="molecule type" value="Genomic_DNA"/>
</dbReference>
<dbReference type="KEGG" id="gma:AciX8_4598"/>
<name>G8NVW5_GRAMM</name>